<keyword evidence="4" id="KW-0732">Signal</keyword>
<dbReference type="InterPro" id="IPR001461">
    <property type="entry name" value="Aspartic_peptidase_A1"/>
</dbReference>
<dbReference type="HOGENOM" id="CLU_013253_8_2_1"/>
<comment type="similarity">
    <text evidence="1">Belongs to the peptidase A1 family.</text>
</comment>
<sequence length="548" mass="59329">MKWFSWFLMPLSLLVVQYDAVQALKLPLTRRSTSAGHSFGVSYKGNTSGFNESVGDITFSGHSEDIAYSTAITLGGEEFVVQLDTGSSDLWVYAPDRQPQLTNHSNVFVDLTYGSGSDAGFVDFADVEIGPYFIHGQAFLNVANSTGDETFFAGGMNGILGVSFEGLSQVATQVALAWGNTLGKSVLSNIFQQNVTGPNFISFLLGRRDDLDNTGNGLFTICEYADGYEKVSETPNLPVILPQTPDESPRWQVLIDGLKVNGRSFAFDSYTKAGKSTPKDKALALLDTGTSLAYTTKPLLDFLYADIPSAVYQEGDQNYRLPCMASANVTFIFGGQEINLHPLDYTYSITSDSDSAQCYSTFAVGSQRLLGDLDILLGDAFLKNVYSVFNLGDYINTSDVADSLKLGDPFVQLLPTIANMQEALEDFQRTRSELLKKWPEATSQNEAQPSGNVDERLSNAAATSSDHFSSGWPALSNKLDKYGPVVLGLLAGNLLLGVILCGIGIMFCVRKGARQGGQARTVNPSYSPVPLHKEEGRGGGDFSTRYSD</sequence>
<dbReference type="CDD" id="cd05471">
    <property type="entry name" value="pepsin_like"/>
    <property type="match status" value="1"/>
</dbReference>
<dbReference type="OMA" id="LTMCVRG"/>
<dbReference type="GeneID" id="19302394"/>
<evidence type="ECO:0000259" key="5">
    <source>
        <dbReference type="PROSITE" id="PS51767"/>
    </source>
</evidence>
<gene>
    <name evidence="6" type="ORF">GLOTRDRAFT_131850</name>
</gene>
<evidence type="ECO:0000256" key="2">
    <source>
        <dbReference type="SAM" id="MobiDB-lite"/>
    </source>
</evidence>
<keyword evidence="3" id="KW-0472">Membrane</keyword>
<keyword evidence="6" id="KW-0378">Hydrolase</keyword>
<dbReference type="Gene3D" id="2.40.70.10">
    <property type="entry name" value="Acid Proteases"/>
    <property type="match status" value="2"/>
</dbReference>
<dbReference type="GO" id="GO:0004190">
    <property type="term" value="F:aspartic-type endopeptidase activity"/>
    <property type="evidence" value="ECO:0007669"/>
    <property type="project" value="InterPro"/>
</dbReference>
<dbReference type="OrthoDB" id="15189at2759"/>
<feature type="region of interest" description="Disordered" evidence="2">
    <location>
        <begin position="518"/>
        <end position="548"/>
    </location>
</feature>
<dbReference type="GO" id="GO:0006508">
    <property type="term" value="P:proteolysis"/>
    <property type="evidence" value="ECO:0007669"/>
    <property type="project" value="UniProtKB-KW"/>
</dbReference>
<evidence type="ECO:0000313" key="6">
    <source>
        <dbReference type="EMBL" id="EPQ52615.1"/>
    </source>
</evidence>
<name>S7REG3_GLOTA</name>
<dbReference type="eggNOG" id="KOG1339">
    <property type="taxonomic scope" value="Eukaryota"/>
</dbReference>
<feature type="signal peptide" evidence="4">
    <location>
        <begin position="1"/>
        <end position="23"/>
    </location>
</feature>
<feature type="chain" id="PRO_5004556343" evidence="4">
    <location>
        <begin position="24"/>
        <end position="548"/>
    </location>
</feature>
<dbReference type="Proteomes" id="UP000030669">
    <property type="component" value="Unassembled WGS sequence"/>
</dbReference>
<dbReference type="InterPro" id="IPR021109">
    <property type="entry name" value="Peptidase_aspartic_dom_sf"/>
</dbReference>
<dbReference type="InterPro" id="IPR033121">
    <property type="entry name" value="PEPTIDASE_A1"/>
</dbReference>
<dbReference type="PROSITE" id="PS51767">
    <property type="entry name" value="PEPTIDASE_A1"/>
    <property type="match status" value="1"/>
</dbReference>
<organism evidence="6 7">
    <name type="scientific">Gloeophyllum trabeum (strain ATCC 11539 / FP-39264 / Madison 617)</name>
    <name type="common">Brown rot fungus</name>
    <dbReference type="NCBI Taxonomy" id="670483"/>
    <lineage>
        <taxon>Eukaryota</taxon>
        <taxon>Fungi</taxon>
        <taxon>Dikarya</taxon>
        <taxon>Basidiomycota</taxon>
        <taxon>Agaricomycotina</taxon>
        <taxon>Agaricomycetes</taxon>
        <taxon>Gloeophyllales</taxon>
        <taxon>Gloeophyllaceae</taxon>
        <taxon>Gloeophyllum</taxon>
    </lineage>
</organism>
<feature type="transmembrane region" description="Helical" evidence="3">
    <location>
        <begin position="485"/>
        <end position="509"/>
    </location>
</feature>
<keyword evidence="3" id="KW-1133">Transmembrane helix</keyword>
<evidence type="ECO:0000256" key="4">
    <source>
        <dbReference type="SAM" id="SignalP"/>
    </source>
</evidence>
<evidence type="ECO:0000256" key="3">
    <source>
        <dbReference type="SAM" id="Phobius"/>
    </source>
</evidence>
<accession>S7REG3</accession>
<feature type="domain" description="Peptidase A1" evidence="5">
    <location>
        <begin position="68"/>
        <end position="403"/>
    </location>
</feature>
<dbReference type="SUPFAM" id="SSF50630">
    <property type="entry name" value="Acid proteases"/>
    <property type="match status" value="1"/>
</dbReference>
<dbReference type="PANTHER" id="PTHR47966:SF57">
    <property type="entry name" value="PEPTIDASE A1 DOMAIN-CONTAINING PROTEIN"/>
    <property type="match status" value="1"/>
</dbReference>
<dbReference type="KEGG" id="gtr:GLOTRDRAFT_131850"/>
<reference evidence="6 7" key="1">
    <citation type="journal article" date="2012" name="Science">
        <title>The Paleozoic origin of enzymatic lignin decomposition reconstructed from 31 fungal genomes.</title>
        <authorList>
            <person name="Floudas D."/>
            <person name="Binder M."/>
            <person name="Riley R."/>
            <person name="Barry K."/>
            <person name="Blanchette R.A."/>
            <person name="Henrissat B."/>
            <person name="Martinez A.T."/>
            <person name="Otillar R."/>
            <person name="Spatafora J.W."/>
            <person name="Yadav J.S."/>
            <person name="Aerts A."/>
            <person name="Benoit I."/>
            <person name="Boyd A."/>
            <person name="Carlson A."/>
            <person name="Copeland A."/>
            <person name="Coutinho P.M."/>
            <person name="de Vries R.P."/>
            <person name="Ferreira P."/>
            <person name="Findley K."/>
            <person name="Foster B."/>
            <person name="Gaskell J."/>
            <person name="Glotzer D."/>
            <person name="Gorecki P."/>
            <person name="Heitman J."/>
            <person name="Hesse C."/>
            <person name="Hori C."/>
            <person name="Igarashi K."/>
            <person name="Jurgens J.A."/>
            <person name="Kallen N."/>
            <person name="Kersten P."/>
            <person name="Kohler A."/>
            <person name="Kuees U."/>
            <person name="Kumar T.K.A."/>
            <person name="Kuo A."/>
            <person name="LaButti K."/>
            <person name="Larrondo L.F."/>
            <person name="Lindquist E."/>
            <person name="Ling A."/>
            <person name="Lombard V."/>
            <person name="Lucas S."/>
            <person name="Lundell T."/>
            <person name="Martin R."/>
            <person name="McLaughlin D.J."/>
            <person name="Morgenstern I."/>
            <person name="Morin E."/>
            <person name="Murat C."/>
            <person name="Nagy L.G."/>
            <person name="Nolan M."/>
            <person name="Ohm R.A."/>
            <person name="Patyshakuliyeva A."/>
            <person name="Rokas A."/>
            <person name="Ruiz-Duenas F.J."/>
            <person name="Sabat G."/>
            <person name="Salamov A."/>
            <person name="Samejima M."/>
            <person name="Schmutz J."/>
            <person name="Slot J.C."/>
            <person name="St John F."/>
            <person name="Stenlid J."/>
            <person name="Sun H."/>
            <person name="Sun S."/>
            <person name="Syed K."/>
            <person name="Tsang A."/>
            <person name="Wiebenga A."/>
            <person name="Young D."/>
            <person name="Pisabarro A."/>
            <person name="Eastwood D.C."/>
            <person name="Martin F."/>
            <person name="Cullen D."/>
            <person name="Grigoriev I.V."/>
            <person name="Hibbett D.S."/>
        </authorList>
    </citation>
    <scope>NUCLEOTIDE SEQUENCE [LARGE SCALE GENOMIC DNA]</scope>
    <source>
        <strain evidence="6 7">ATCC 11539</strain>
    </source>
</reference>
<dbReference type="RefSeq" id="XP_007868907.1">
    <property type="nucleotide sequence ID" value="XM_007870716.1"/>
</dbReference>
<keyword evidence="6" id="KW-0645">Protease</keyword>
<evidence type="ECO:0000313" key="7">
    <source>
        <dbReference type="Proteomes" id="UP000030669"/>
    </source>
</evidence>
<dbReference type="InterPro" id="IPR034164">
    <property type="entry name" value="Pepsin-like_dom"/>
</dbReference>
<keyword evidence="3" id="KW-0812">Transmembrane</keyword>
<keyword evidence="7" id="KW-1185">Reference proteome</keyword>
<evidence type="ECO:0000256" key="1">
    <source>
        <dbReference type="ARBA" id="ARBA00007447"/>
    </source>
</evidence>
<dbReference type="Pfam" id="PF00026">
    <property type="entry name" value="Asp"/>
    <property type="match status" value="1"/>
</dbReference>
<dbReference type="EMBL" id="KB469307">
    <property type="protein sequence ID" value="EPQ52615.1"/>
    <property type="molecule type" value="Genomic_DNA"/>
</dbReference>
<dbReference type="PANTHER" id="PTHR47966">
    <property type="entry name" value="BETA-SITE APP-CLEAVING ENZYME, ISOFORM A-RELATED"/>
    <property type="match status" value="1"/>
</dbReference>
<dbReference type="AlphaFoldDB" id="S7REG3"/>
<proteinExistence type="inferred from homology"/>
<dbReference type="PRINTS" id="PR00792">
    <property type="entry name" value="PEPSIN"/>
</dbReference>
<protein>
    <submittedName>
        <fullName evidence="6">Acid protease</fullName>
    </submittedName>
</protein>